<proteinExistence type="predicted"/>
<evidence type="ECO:0000313" key="5">
    <source>
        <dbReference type="EMBL" id="MBB3110388.1"/>
    </source>
</evidence>
<evidence type="ECO:0000256" key="2">
    <source>
        <dbReference type="ARBA" id="ARBA00022741"/>
    </source>
</evidence>
<evidence type="ECO:0000259" key="4">
    <source>
        <dbReference type="PROSITE" id="PS50893"/>
    </source>
</evidence>
<dbReference type="EMBL" id="JACHXK010000004">
    <property type="protein sequence ID" value="MBB3110388.1"/>
    <property type="molecule type" value="Genomic_DNA"/>
</dbReference>
<evidence type="ECO:0000313" key="6">
    <source>
        <dbReference type="Proteomes" id="UP000570361"/>
    </source>
</evidence>
<keyword evidence="3 5" id="KW-0067">ATP-binding</keyword>
<evidence type="ECO:0000256" key="3">
    <source>
        <dbReference type="ARBA" id="ARBA00022840"/>
    </source>
</evidence>
<dbReference type="Proteomes" id="UP000570361">
    <property type="component" value="Unassembled WGS sequence"/>
</dbReference>
<evidence type="ECO:0000256" key="1">
    <source>
        <dbReference type="ARBA" id="ARBA00022448"/>
    </source>
</evidence>
<dbReference type="Pfam" id="PF00005">
    <property type="entry name" value="ABC_tran"/>
    <property type="match status" value="1"/>
</dbReference>
<dbReference type="AlphaFoldDB" id="A0A7W5AX24"/>
<protein>
    <submittedName>
        <fullName evidence="5">NitT/TauT family transport system ATP-binding protein</fullName>
    </submittedName>
</protein>
<reference evidence="5 6" key="1">
    <citation type="submission" date="2020-08" db="EMBL/GenBank/DDBJ databases">
        <title>Genomic Encyclopedia of Type Strains, Phase III (KMG-III): the genomes of soil and plant-associated and newly described type strains.</title>
        <authorList>
            <person name="Whitman W."/>
        </authorList>
    </citation>
    <scope>NUCLEOTIDE SEQUENCE [LARGE SCALE GENOMIC DNA]</scope>
    <source>
        <strain evidence="5 6">CECT 5862</strain>
    </source>
</reference>
<keyword evidence="2" id="KW-0547">Nucleotide-binding</keyword>
<dbReference type="PROSITE" id="PS00211">
    <property type="entry name" value="ABC_TRANSPORTER_1"/>
    <property type="match status" value="1"/>
</dbReference>
<dbReference type="SMART" id="SM00382">
    <property type="entry name" value="AAA"/>
    <property type="match status" value="1"/>
</dbReference>
<feature type="domain" description="ABC transporter" evidence="4">
    <location>
        <begin position="5"/>
        <end position="236"/>
    </location>
</feature>
<dbReference type="GO" id="GO:0016887">
    <property type="term" value="F:ATP hydrolysis activity"/>
    <property type="evidence" value="ECO:0007669"/>
    <property type="project" value="InterPro"/>
</dbReference>
<gene>
    <name evidence="5" type="ORF">FHS18_002455</name>
</gene>
<comment type="caution">
    <text evidence="5">The sequence shown here is derived from an EMBL/GenBank/DDBJ whole genome shotgun (WGS) entry which is preliminary data.</text>
</comment>
<dbReference type="PANTHER" id="PTHR42788">
    <property type="entry name" value="TAURINE IMPORT ATP-BINDING PROTEIN-RELATED"/>
    <property type="match status" value="1"/>
</dbReference>
<organism evidence="5 6">
    <name type="scientific">Paenibacillus phyllosphaerae</name>
    <dbReference type="NCBI Taxonomy" id="274593"/>
    <lineage>
        <taxon>Bacteria</taxon>
        <taxon>Bacillati</taxon>
        <taxon>Bacillota</taxon>
        <taxon>Bacilli</taxon>
        <taxon>Bacillales</taxon>
        <taxon>Paenibacillaceae</taxon>
        <taxon>Paenibacillus</taxon>
    </lineage>
</organism>
<dbReference type="SUPFAM" id="SSF52540">
    <property type="entry name" value="P-loop containing nucleoside triphosphate hydrolases"/>
    <property type="match status" value="1"/>
</dbReference>
<dbReference type="RefSeq" id="WP_183600278.1">
    <property type="nucleotide sequence ID" value="NZ_JACHXK010000004.1"/>
</dbReference>
<dbReference type="InterPro" id="IPR003593">
    <property type="entry name" value="AAA+_ATPase"/>
</dbReference>
<keyword evidence="1" id="KW-0813">Transport</keyword>
<dbReference type="InterPro" id="IPR003439">
    <property type="entry name" value="ABC_transporter-like_ATP-bd"/>
</dbReference>
<dbReference type="PANTHER" id="PTHR42788:SF21">
    <property type="entry name" value="ABC TRANSPORTER ATP-BINDING PROTEIN"/>
    <property type="match status" value="1"/>
</dbReference>
<dbReference type="InterPro" id="IPR017871">
    <property type="entry name" value="ABC_transporter-like_CS"/>
</dbReference>
<sequence length="261" mass="28369">METLLKLEEVTHVYVGDQGASLAVENLSLSIGRGEFVSLVGPSGCGKTTILSLLAGLLTPTKGTVYALGEPVRRPSPKLGYMLQQDYLFPWRTILENAQIGLELNGIKTPAATAHVRQLLHELGLGGTEQRMPYELSGGMRQRAALVRTLATEPDVLLLDEPFSALDMHIKLQLEDLVHTTLEARGKTAVLVTHDLAEAAAMSDRVVVLAPNPGRIQAIYEMPKALRELPPTEARKQPEFQGVFEQLWEALESGEAEGGEA</sequence>
<dbReference type="Gene3D" id="3.40.50.300">
    <property type="entry name" value="P-loop containing nucleotide triphosphate hydrolases"/>
    <property type="match status" value="1"/>
</dbReference>
<accession>A0A7W5AX24</accession>
<dbReference type="CDD" id="cd03293">
    <property type="entry name" value="ABC_NrtD_SsuB_transporters"/>
    <property type="match status" value="1"/>
</dbReference>
<keyword evidence="6" id="KW-1185">Reference proteome</keyword>
<dbReference type="InterPro" id="IPR027417">
    <property type="entry name" value="P-loop_NTPase"/>
</dbReference>
<dbReference type="GO" id="GO:0005524">
    <property type="term" value="F:ATP binding"/>
    <property type="evidence" value="ECO:0007669"/>
    <property type="project" value="UniProtKB-KW"/>
</dbReference>
<dbReference type="PROSITE" id="PS50893">
    <property type="entry name" value="ABC_TRANSPORTER_2"/>
    <property type="match status" value="1"/>
</dbReference>
<dbReference type="InterPro" id="IPR050166">
    <property type="entry name" value="ABC_transporter_ATP-bind"/>
</dbReference>
<name>A0A7W5AX24_9BACL</name>